<feature type="site" description="Important for autoinhibition of adenylyltransferase activity" evidence="3">
    <location>
        <position position="41"/>
    </location>
</feature>
<keyword evidence="2" id="KW-0547">Nucleotide-binding</keyword>
<evidence type="ECO:0000256" key="3">
    <source>
        <dbReference type="PIRSR" id="PIRSR640198-3"/>
    </source>
</evidence>
<evidence type="ECO:0000256" key="2">
    <source>
        <dbReference type="PIRSR" id="PIRSR640198-2"/>
    </source>
</evidence>
<dbReference type="InterPro" id="IPR040198">
    <property type="entry name" value="Fido_containing"/>
</dbReference>
<dbReference type="PANTHER" id="PTHR13504:SF38">
    <property type="entry name" value="FIDO DOMAIN-CONTAINING PROTEIN"/>
    <property type="match status" value="1"/>
</dbReference>
<dbReference type="EMBL" id="CP013333">
    <property type="protein sequence ID" value="ALQ41258.1"/>
    <property type="molecule type" value="Genomic_DNA"/>
</dbReference>
<protein>
    <submittedName>
        <fullName evidence="5">Cell filamentation protein Fic</fullName>
    </submittedName>
</protein>
<evidence type="ECO:0000313" key="6">
    <source>
        <dbReference type="Proteomes" id="UP000063275"/>
    </source>
</evidence>
<dbReference type="Gene3D" id="1.10.3290.10">
    <property type="entry name" value="Fido-like domain"/>
    <property type="match status" value="1"/>
</dbReference>
<dbReference type="PROSITE" id="PS51459">
    <property type="entry name" value="FIDO"/>
    <property type="match status" value="1"/>
</dbReference>
<dbReference type="Pfam" id="PF02661">
    <property type="entry name" value="Fic"/>
    <property type="match status" value="1"/>
</dbReference>
<keyword evidence="5" id="KW-0614">Plasmid</keyword>
<dbReference type="InterPro" id="IPR003812">
    <property type="entry name" value="Fido"/>
</dbReference>
<dbReference type="GO" id="GO:0005524">
    <property type="term" value="F:ATP binding"/>
    <property type="evidence" value="ECO:0007669"/>
    <property type="project" value="UniProtKB-KW"/>
</dbReference>
<evidence type="ECO:0000259" key="4">
    <source>
        <dbReference type="PROSITE" id="PS51459"/>
    </source>
</evidence>
<sequence length="272" mass="32110">MKKLELYRNFLKSKRPIDEITLKKIEENLKAKYIYNSNGIEGNTLSLMETNLIIEHGVTIKGKSLKEHLEVKGQEYALNFLTEVMNQKEKISLRMIREFNSLIMINGGGTFKTLPNEIVGANFKTSPPHLVEEHLNKLIENFYNSNEDIIKKVAIFHADFEKIHPFPDGNGRTGRLLMNLELMKEGFPITIIKKEDREDYYNALEKAHSNDDYEDIINFIENNVEKSFEFYFEYITNNWKQEIEEYQKLFATEEKKEVKSIEEKKKKDDFEY</sequence>
<reference evidence="5 6" key="1">
    <citation type="submission" date="2015-11" db="EMBL/GenBank/DDBJ databases">
        <authorList>
            <person name="Zhang Y."/>
            <person name="Guo Z."/>
        </authorList>
    </citation>
    <scope>NUCLEOTIDE SEQUENCE [LARGE SCALE GENOMIC DNA]</scope>
    <source>
        <strain evidence="5 6">ChDC F174</strain>
        <plasmid evidence="6">Plasmid unnamed2</plasmid>
    </source>
</reference>
<organism evidence="5">
    <name type="scientific">Fusobacterium hwasookii ChDC F174</name>
    <dbReference type="NCBI Taxonomy" id="1307442"/>
    <lineage>
        <taxon>Bacteria</taxon>
        <taxon>Fusobacteriati</taxon>
        <taxon>Fusobacteriota</taxon>
        <taxon>Fusobacteriia</taxon>
        <taxon>Fusobacteriales</taxon>
        <taxon>Fusobacteriaceae</taxon>
        <taxon>Fusobacterium</taxon>
    </lineage>
</organism>
<feature type="active site" evidence="1">
    <location>
        <position position="164"/>
    </location>
</feature>
<accession>A0A0S2ZQJ2</accession>
<name>A0A0S2ZQJ2_9FUSO</name>
<proteinExistence type="predicted"/>
<feature type="domain" description="Fido" evidence="4">
    <location>
        <begin position="91"/>
        <end position="222"/>
    </location>
</feature>
<dbReference type="AlphaFoldDB" id="A0A0S2ZQJ2"/>
<feature type="binding site" evidence="2">
    <location>
        <begin position="168"/>
        <end position="175"/>
    </location>
    <ligand>
        <name>ATP</name>
        <dbReference type="ChEBI" id="CHEBI:30616"/>
    </ligand>
</feature>
<keyword evidence="2" id="KW-0067">ATP-binding</keyword>
<dbReference type="Proteomes" id="UP000063275">
    <property type="component" value="Plasmid unnamed2"/>
</dbReference>
<evidence type="ECO:0000313" key="5">
    <source>
        <dbReference type="EMBL" id="ALQ41258.1"/>
    </source>
</evidence>
<dbReference type="InterPro" id="IPR036597">
    <property type="entry name" value="Fido-like_dom_sf"/>
</dbReference>
<dbReference type="RefSeq" id="WP_029494015.1">
    <property type="nucleotide sequence ID" value="NZ_ATKF01000114.1"/>
</dbReference>
<dbReference type="PANTHER" id="PTHR13504">
    <property type="entry name" value="FIDO DOMAIN-CONTAINING PROTEIN DDB_G0283145"/>
    <property type="match status" value="1"/>
</dbReference>
<feature type="binding site" evidence="2">
    <location>
        <begin position="200"/>
        <end position="201"/>
    </location>
    <ligand>
        <name>ATP</name>
        <dbReference type="ChEBI" id="CHEBI:30616"/>
    </ligand>
</feature>
<evidence type="ECO:0000256" key="1">
    <source>
        <dbReference type="PIRSR" id="PIRSR640198-1"/>
    </source>
</evidence>
<geneLocation type="plasmid" evidence="5">
    <name>unnamed2</name>
</geneLocation>
<dbReference type="SUPFAM" id="SSF140931">
    <property type="entry name" value="Fic-like"/>
    <property type="match status" value="1"/>
</dbReference>
<dbReference type="OrthoDB" id="9813719at2"/>
<gene>
    <name evidence="5" type="ORF">RN87_11900</name>
</gene>
<dbReference type="KEGG" id="fhw:RN87_11900"/>